<dbReference type="AlphaFoldDB" id="A0A6P4CXE8"/>
<feature type="compositionally biased region" description="Basic residues" evidence="1">
    <location>
        <begin position="28"/>
        <end position="37"/>
    </location>
</feature>
<dbReference type="RefSeq" id="XP_015958602.1">
    <property type="nucleotide sequence ID" value="XM_016103116.3"/>
</dbReference>
<evidence type="ECO:0000313" key="3">
    <source>
        <dbReference type="RefSeq" id="XP_015958602.1"/>
    </source>
</evidence>
<dbReference type="KEGG" id="adu:107482592"/>
<reference evidence="3" key="2">
    <citation type="submission" date="2025-08" db="UniProtKB">
        <authorList>
            <consortium name="RefSeq"/>
        </authorList>
    </citation>
    <scope>IDENTIFICATION</scope>
    <source>
        <tissue evidence="3">Whole plant</tissue>
    </source>
</reference>
<sequence>MGNCCMVESSVEWAGDDWGSLTTSSRHGNLHNSKKNNKVLDEEQDGGLGNVEKEKLLIGALRASSDENGKVKIMISKKELKKLLRAPSSSQHQGSSSSSSSSSSSAEQVLARLIYARDHYDQHDLHHRHWRPALQSIPEN</sequence>
<evidence type="ECO:0000256" key="1">
    <source>
        <dbReference type="SAM" id="MobiDB-lite"/>
    </source>
</evidence>
<feature type="compositionally biased region" description="Low complexity" evidence="1">
    <location>
        <begin position="88"/>
        <end position="105"/>
    </location>
</feature>
<organism evidence="2 3">
    <name type="scientific">Arachis duranensis</name>
    <name type="common">Wild peanut</name>
    <dbReference type="NCBI Taxonomy" id="130453"/>
    <lineage>
        <taxon>Eukaryota</taxon>
        <taxon>Viridiplantae</taxon>
        <taxon>Streptophyta</taxon>
        <taxon>Embryophyta</taxon>
        <taxon>Tracheophyta</taxon>
        <taxon>Spermatophyta</taxon>
        <taxon>Magnoliopsida</taxon>
        <taxon>eudicotyledons</taxon>
        <taxon>Gunneridae</taxon>
        <taxon>Pentapetalae</taxon>
        <taxon>rosids</taxon>
        <taxon>fabids</taxon>
        <taxon>Fabales</taxon>
        <taxon>Fabaceae</taxon>
        <taxon>Papilionoideae</taxon>
        <taxon>50 kb inversion clade</taxon>
        <taxon>dalbergioids sensu lato</taxon>
        <taxon>Dalbergieae</taxon>
        <taxon>Pterocarpus clade</taxon>
        <taxon>Arachis</taxon>
    </lineage>
</organism>
<dbReference type="PANTHER" id="PTHR33647:SF10">
    <property type="entry name" value="DUF4228 DOMAIN-CONTAINING PROTEIN"/>
    <property type="match status" value="1"/>
</dbReference>
<dbReference type="PANTHER" id="PTHR33647">
    <property type="entry name" value="OS01G0793900 PROTEIN"/>
    <property type="match status" value="1"/>
</dbReference>
<gene>
    <name evidence="3" type="primary">LOC107482592</name>
</gene>
<dbReference type="OrthoDB" id="610799at2759"/>
<protein>
    <submittedName>
        <fullName evidence="3">Uncharacterized protein LOC107482592</fullName>
    </submittedName>
</protein>
<proteinExistence type="predicted"/>
<feature type="region of interest" description="Disordered" evidence="1">
    <location>
        <begin position="84"/>
        <end position="105"/>
    </location>
</feature>
<keyword evidence="2" id="KW-1185">Reference proteome</keyword>
<accession>A0A6P4CXE8</accession>
<dbReference type="GeneID" id="107482592"/>
<reference evidence="2" key="1">
    <citation type="journal article" date="2016" name="Nat. Genet.">
        <title>The genome sequences of Arachis duranensis and Arachis ipaensis, the diploid ancestors of cultivated peanut.</title>
        <authorList>
            <person name="Bertioli D.J."/>
            <person name="Cannon S.B."/>
            <person name="Froenicke L."/>
            <person name="Huang G."/>
            <person name="Farmer A.D."/>
            <person name="Cannon E.K."/>
            <person name="Liu X."/>
            <person name="Gao D."/>
            <person name="Clevenger J."/>
            <person name="Dash S."/>
            <person name="Ren L."/>
            <person name="Moretzsohn M.C."/>
            <person name="Shirasawa K."/>
            <person name="Huang W."/>
            <person name="Vidigal B."/>
            <person name="Abernathy B."/>
            <person name="Chu Y."/>
            <person name="Niederhuth C.E."/>
            <person name="Umale P."/>
            <person name="Araujo A.C."/>
            <person name="Kozik A."/>
            <person name="Kim K.D."/>
            <person name="Burow M.D."/>
            <person name="Varshney R.K."/>
            <person name="Wang X."/>
            <person name="Zhang X."/>
            <person name="Barkley N."/>
            <person name="Guimaraes P.M."/>
            <person name="Isobe S."/>
            <person name="Guo B."/>
            <person name="Liao B."/>
            <person name="Stalker H.T."/>
            <person name="Schmitz R.J."/>
            <person name="Scheffler B.E."/>
            <person name="Leal-Bertioli S.C."/>
            <person name="Xun X."/>
            <person name="Jackson S.A."/>
            <person name="Michelmore R."/>
            <person name="Ozias-Akins P."/>
        </authorList>
    </citation>
    <scope>NUCLEOTIDE SEQUENCE [LARGE SCALE GENOMIC DNA]</scope>
    <source>
        <strain evidence="2">cv. V14167</strain>
    </source>
</reference>
<name>A0A6P4CXE8_ARADU</name>
<dbReference type="Proteomes" id="UP000515211">
    <property type="component" value="Chromosome 4"/>
</dbReference>
<evidence type="ECO:0000313" key="2">
    <source>
        <dbReference type="Proteomes" id="UP000515211"/>
    </source>
</evidence>
<feature type="region of interest" description="Disordered" evidence="1">
    <location>
        <begin position="21"/>
        <end position="47"/>
    </location>
</feature>